<keyword evidence="12" id="KW-1185">Reference proteome</keyword>
<dbReference type="PRINTS" id="PR00385">
    <property type="entry name" value="P450"/>
</dbReference>
<dbReference type="GO" id="GO:0020037">
    <property type="term" value="F:heme binding"/>
    <property type="evidence" value="ECO:0007669"/>
    <property type="project" value="InterPro"/>
</dbReference>
<proteinExistence type="inferred from homology"/>
<dbReference type="InterPro" id="IPR023626">
    <property type="entry name" value="Ribosomal_eL39_dom_sf"/>
</dbReference>
<dbReference type="AlphaFoldDB" id="A0A1C7NEE4"/>
<dbReference type="GO" id="GO:1990904">
    <property type="term" value="C:ribonucleoprotein complex"/>
    <property type="evidence" value="ECO:0007669"/>
    <property type="project" value="UniProtKB-KW"/>
</dbReference>
<feature type="transmembrane region" description="Helical" evidence="10">
    <location>
        <begin position="20"/>
        <end position="39"/>
    </location>
</feature>
<dbReference type="STRING" id="101091.A0A1C7NEE4"/>
<keyword evidence="10" id="KW-0812">Transmembrane</keyword>
<dbReference type="InterPro" id="IPR050364">
    <property type="entry name" value="Cytochrome_P450_fung"/>
</dbReference>
<keyword evidence="8 9" id="KW-0349">Heme</keyword>
<keyword evidence="4 9" id="KW-0560">Oxidoreductase</keyword>
<evidence type="ECO:0000256" key="10">
    <source>
        <dbReference type="SAM" id="Phobius"/>
    </source>
</evidence>
<evidence type="ECO:0000313" key="11">
    <source>
        <dbReference type="EMBL" id="OBZ85724.1"/>
    </source>
</evidence>
<dbReference type="GO" id="GO:0004497">
    <property type="term" value="F:monooxygenase activity"/>
    <property type="evidence" value="ECO:0007669"/>
    <property type="project" value="UniProtKB-KW"/>
</dbReference>
<evidence type="ECO:0000256" key="4">
    <source>
        <dbReference type="ARBA" id="ARBA00023002"/>
    </source>
</evidence>
<dbReference type="GO" id="GO:0003735">
    <property type="term" value="F:structural constituent of ribosome"/>
    <property type="evidence" value="ECO:0007669"/>
    <property type="project" value="InterPro"/>
</dbReference>
<evidence type="ECO:0000256" key="3">
    <source>
        <dbReference type="ARBA" id="ARBA00022980"/>
    </source>
</evidence>
<dbReference type="Pfam" id="PF00067">
    <property type="entry name" value="p450"/>
    <property type="match status" value="1"/>
</dbReference>
<dbReference type="PANTHER" id="PTHR46300:SF11">
    <property type="entry name" value="OXIDOREDUCTASE, PUTATIVE-RELATED"/>
    <property type="match status" value="1"/>
</dbReference>
<evidence type="ECO:0000256" key="6">
    <source>
        <dbReference type="ARBA" id="ARBA00023274"/>
    </source>
</evidence>
<comment type="caution">
    <text evidence="11">The sequence shown here is derived from an EMBL/GenBank/DDBJ whole genome shotgun (WGS) entry which is preliminary data.</text>
</comment>
<dbReference type="GO" id="GO:0005840">
    <property type="term" value="C:ribosome"/>
    <property type="evidence" value="ECO:0007669"/>
    <property type="project" value="UniProtKB-KW"/>
</dbReference>
<dbReference type="Pfam" id="PF00832">
    <property type="entry name" value="Ribosomal_L39"/>
    <property type="match status" value="1"/>
</dbReference>
<evidence type="ECO:0000256" key="5">
    <source>
        <dbReference type="ARBA" id="ARBA00023004"/>
    </source>
</evidence>
<reference evidence="11 12" key="1">
    <citation type="submission" date="2016-03" db="EMBL/GenBank/DDBJ databases">
        <title>Choanephora cucurbitarum.</title>
        <authorList>
            <person name="Min B."/>
            <person name="Park H."/>
            <person name="Park J.-H."/>
            <person name="Shin H.-D."/>
            <person name="Choi I.-G."/>
        </authorList>
    </citation>
    <scope>NUCLEOTIDE SEQUENCE [LARGE SCALE GENOMIC DNA]</scope>
    <source>
        <strain evidence="11 12">KUS-F28377</strain>
    </source>
</reference>
<dbReference type="InterPro" id="IPR001128">
    <property type="entry name" value="Cyt_P450"/>
</dbReference>
<accession>A0A1C7NEE4</accession>
<comment type="cofactor">
    <cofactor evidence="8">
        <name>heme</name>
        <dbReference type="ChEBI" id="CHEBI:30413"/>
    </cofactor>
</comment>
<keyword evidence="6" id="KW-0687">Ribonucleoprotein</keyword>
<evidence type="ECO:0000256" key="2">
    <source>
        <dbReference type="ARBA" id="ARBA00022723"/>
    </source>
</evidence>
<comment type="similarity">
    <text evidence="9">Belongs to the cytochrome P450 family.</text>
</comment>
<evidence type="ECO:0000256" key="9">
    <source>
        <dbReference type="RuleBase" id="RU000461"/>
    </source>
</evidence>
<dbReference type="InterPro" id="IPR036396">
    <property type="entry name" value="Cyt_P450_sf"/>
</dbReference>
<dbReference type="Gene3D" id="1.10.1620.10">
    <property type="entry name" value="Ribosomal protein L39e"/>
    <property type="match status" value="1"/>
</dbReference>
<keyword evidence="9" id="KW-0503">Monooxygenase</keyword>
<dbReference type="EMBL" id="LUGH01000366">
    <property type="protein sequence ID" value="OBZ85724.1"/>
    <property type="molecule type" value="Genomic_DNA"/>
</dbReference>
<evidence type="ECO:0000256" key="7">
    <source>
        <dbReference type="ARBA" id="ARBA00035339"/>
    </source>
</evidence>
<keyword evidence="3" id="KW-0689">Ribosomal protein</keyword>
<evidence type="ECO:0000256" key="1">
    <source>
        <dbReference type="ARBA" id="ARBA00009339"/>
    </source>
</evidence>
<dbReference type="PANTHER" id="PTHR46300">
    <property type="entry name" value="P450, PUTATIVE (EUROFUNG)-RELATED-RELATED"/>
    <property type="match status" value="1"/>
</dbReference>
<keyword evidence="10" id="KW-0472">Membrane</keyword>
<evidence type="ECO:0000256" key="8">
    <source>
        <dbReference type="PIRSR" id="PIRSR602401-1"/>
    </source>
</evidence>
<dbReference type="InterPro" id="IPR002401">
    <property type="entry name" value="Cyt_P450_E_grp-I"/>
</dbReference>
<organism evidence="11 12">
    <name type="scientific">Choanephora cucurbitarum</name>
    <dbReference type="NCBI Taxonomy" id="101091"/>
    <lineage>
        <taxon>Eukaryota</taxon>
        <taxon>Fungi</taxon>
        <taxon>Fungi incertae sedis</taxon>
        <taxon>Mucoromycota</taxon>
        <taxon>Mucoromycotina</taxon>
        <taxon>Mucoromycetes</taxon>
        <taxon>Mucorales</taxon>
        <taxon>Mucorineae</taxon>
        <taxon>Choanephoraceae</taxon>
        <taxon>Choanephoroideae</taxon>
        <taxon>Choanephora</taxon>
    </lineage>
</organism>
<keyword evidence="5 8" id="KW-0408">Iron</keyword>
<dbReference type="InterPro" id="IPR017972">
    <property type="entry name" value="Cyt_P450_CS"/>
</dbReference>
<comment type="similarity">
    <text evidence="1">Belongs to the eukaryotic ribosomal protein eL39 family.</text>
</comment>
<dbReference type="OrthoDB" id="3934656at2759"/>
<dbReference type="InterPro" id="IPR000077">
    <property type="entry name" value="Ribosomal_eL39"/>
</dbReference>
<dbReference type="SUPFAM" id="SSF48264">
    <property type="entry name" value="Cytochrome P450"/>
    <property type="match status" value="1"/>
</dbReference>
<dbReference type="PRINTS" id="PR00463">
    <property type="entry name" value="EP450I"/>
</dbReference>
<keyword evidence="2 8" id="KW-0479">Metal-binding</keyword>
<evidence type="ECO:0000313" key="12">
    <source>
        <dbReference type="Proteomes" id="UP000093000"/>
    </source>
</evidence>
<dbReference type="GO" id="GO:0005506">
    <property type="term" value="F:iron ion binding"/>
    <property type="evidence" value="ECO:0007669"/>
    <property type="project" value="InterPro"/>
</dbReference>
<dbReference type="GO" id="GO:0016705">
    <property type="term" value="F:oxidoreductase activity, acting on paired donors, with incorporation or reduction of molecular oxygen"/>
    <property type="evidence" value="ECO:0007669"/>
    <property type="project" value="InterPro"/>
</dbReference>
<dbReference type="SUPFAM" id="SSF48662">
    <property type="entry name" value="Ribosomal protein L39e"/>
    <property type="match status" value="1"/>
</dbReference>
<protein>
    <recommendedName>
        <fullName evidence="7">60S ribosomal protein L39</fullName>
    </recommendedName>
</protein>
<dbReference type="GO" id="GO:0006412">
    <property type="term" value="P:translation"/>
    <property type="evidence" value="ECO:0007669"/>
    <property type="project" value="InterPro"/>
</dbReference>
<dbReference type="InParanoid" id="A0A1C7NEE4"/>
<sequence>MERITQLVEAMPWPAQRVSRPIVSVAAATALLLSSYYLITRHRDRHGKYTKEIPTPGDSVPIFGHLLALGDVPSIAINKWHKEHGPIIKIKMGVKTWVFVDDPLLAHKIFVNHGAESSYRPYTEYGHHHYSFGGKGLAFAQPGPGFRRCRSAALSLLAPKNISNFAGNIEEESSQLTERLIAATEKHGSVIPVKDLQLASMNIIFDATFGRRFKSVEDPEFYFLAEVAERSLKNHGPENDMSSFLPILKIVDLFTGRQNKWKKFINEDRDPAFRKLIAEALLQEKPNLINSIASNGFEMDEEETIVFATDIVVAGTDTFAVTMSWSFLIMCHHPDVQDRVCTEVKAFEAKHGRLPTFEDRLEVPFSISVQKESMRYRPPTFFGVPHAVREDLIVDGYVIPKDADVLPSMHSMHLNTDRYEQADQFIPERFMDNLKTMQSSANGRIEERDHYNFGWGRRICPGAFLAEVEVFNAFVKIYSQCKIVPADGEPMPDLDTMMNGGLVTLPKPQKLKFIRRPSQKSFITKVKLGKAKKQNRPLPHWFRLKTDTKIRWNAKRRNWRHTKLNI</sequence>
<dbReference type="FunFam" id="1.10.1620.10:FF:000001">
    <property type="entry name" value="60S ribosomal protein-like L39"/>
    <property type="match status" value="1"/>
</dbReference>
<gene>
    <name evidence="11" type="ORF">A0J61_06225</name>
</gene>
<keyword evidence="10" id="KW-1133">Transmembrane helix</keyword>
<feature type="binding site" description="axial binding residue" evidence="8">
    <location>
        <position position="460"/>
    </location>
    <ligand>
        <name>heme</name>
        <dbReference type="ChEBI" id="CHEBI:30413"/>
    </ligand>
    <ligandPart>
        <name>Fe</name>
        <dbReference type="ChEBI" id="CHEBI:18248"/>
    </ligandPart>
</feature>
<name>A0A1C7NEE4_9FUNG</name>
<dbReference type="PROSITE" id="PS00086">
    <property type="entry name" value="CYTOCHROME_P450"/>
    <property type="match status" value="1"/>
</dbReference>
<dbReference type="Proteomes" id="UP000093000">
    <property type="component" value="Unassembled WGS sequence"/>
</dbReference>
<dbReference type="Gene3D" id="1.10.630.10">
    <property type="entry name" value="Cytochrome P450"/>
    <property type="match status" value="1"/>
</dbReference>